<dbReference type="GO" id="GO:0000146">
    <property type="term" value="F:microfilament motor activity"/>
    <property type="evidence" value="ECO:0007669"/>
    <property type="project" value="InterPro"/>
</dbReference>
<dbReference type="GO" id="GO:0044295">
    <property type="term" value="C:axonal growth cone"/>
    <property type="evidence" value="ECO:0007669"/>
    <property type="project" value="TreeGrafter"/>
</dbReference>
<evidence type="ECO:0000313" key="6">
    <source>
        <dbReference type="EMBL" id="KAF0021521.1"/>
    </source>
</evidence>
<dbReference type="PANTHER" id="PTHR46184">
    <property type="entry name" value="UNCONVENTIONAL MYOSIN-IXB-LIKE PROTEIN"/>
    <property type="match status" value="1"/>
</dbReference>
<feature type="region of interest" description="Disordered" evidence="5">
    <location>
        <begin position="31"/>
        <end position="68"/>
    </location>
</feature>
<keyword evidence="4" id="KW-0472">Membrane</keyword>
<evidence type="ECO:0000256" key="3">
    <source>
        <dbReference type="ARBA" id="ARBA00022490"/>
    </source>
</evidence>
<evidence type="ECO:0000256" key="5">
    <source>
        <dbReference type="SAM" id="MobiDB-lite"/>
    </source>
</evidence>
<comment type="caution">
    <text evidence="6">The sequence shown here is derived from an EMBL/GenBank/DDBJ whole genome shotgun (WGS) entry which is preliminary data.</text>
</comment>
<dbReference type="GO" id="GO:0005096">
    <property type="term" value="F:GTPase activator activity"/>
    <property type="evidence" value="ECO:0007669"/>
    <property type="project" value="InterPro"/>
</dbReference>
<dbReference type="GO" id="GO:0005884">
    <property type="term" value="C:actin filament"/>
    <property type="evidence" value="ECO:0007669"/>
    <property type="project" value="TreeGrafter"/>
</dbReference>
<dbReference type="GO" id="GO:0016020">
    <property type="term" value="C:membrane"/>
    <property type="evidence" value="ECO:0007669"/>
    <property type="project" value="UniProtKB-SubCell"/>
</dbReference>
<dbReference type="GO" id="GO:0045198">
    <property type="term" value="P:establishment of epithelial cell apical/basal polarity"/>
    <property type="evidence" value="ECO:0007669"/>
    <property type="project" value="TreeGrafter"/>
</dbReference>
<protein>
    <submittedName>
        <fullName evidence="6">Uncharacterized protein</fullName>
    </submittedName>
</protein>
<evidence type="ECO:0000256" key="4">
    <source>
        <dbReference type="ARBA" id="ARBA00023136"/>
    </source>
</evidence>
<evidence type="ECO:0000256" key="2">
    <source>
        <dbReference type="ARBA" id="ARBA00004496"/>
    </source>
</evidence>
<accession>A0A6A4RQG3</accession>
<dbReference type="GO" id="GO:0051015">
    <property type="term" value="F:actin filament binding"/>
    <property type="evidence" value="ECO:0007669"/>
    <property type="project" value="TreeGrafter"/>
</dbReference>
<name>A0A6A4RQG3_SCOMX</name>
<dbReference type="Proteomes" id="UP000438429">
    <property type="component" value="Unassembled WGS sequence"/>
</dbReference>
<proteinExistence type="predicted"/>
<dbReference type="AlphaFoldDB" id="A0A6A4RQG3"/>
<evidence type="ECO:0000256" key="1">
    <source>
        <dbReference type="ARBA" id="ARBA00004370"/>
    </source>
</evidence>
<dbReference type="GO" id="GO:0035556">
    <property type="term" value="P:intracellular signal transduction"/>
    <property type="evidence" value="ECO:0007669"/>
    <property type="project" value="InterPro"/>
</dbReference>
<dbReference type="InterPro" id="IPR046987">
    <property type="entry name" value="Myo9"/>
</dbReference>
<evidence type="ECO:0000313" key="7">
    <source>
        <dbReference type="Proteomes" id="UP000438429"/>
    </source>
</evidence>
<reference evidence="6 7" key="1">
    <citation type="submission" date="2019-06" db="EMBL/GenBank/DDBJ databases">
        <title>Draft genomes of female and male turbot (Scophthalmus maximus).</title>
        <authorList>
            <person name="Xu H."/>
            <person name="Xu X.-W."/>
            <person name="Shao C."/>
            <person name="Chen S."/>
        </authorList>
    </citation>
    <scope>NUCLEOTIDE SEQUENCE [LARGE SCALE GENOMIC DNA]</scope>
    <source>
        <strain evidence="6">Ysfricsl-2016a</strain>
        <tissue evidence="6">Blood</tissue>
    </source>
</reference>
<gene>
    <name evidence="6" type="ORF">F2P81_026226</name>
</gene>
<dbReference type="GO" id="GO:0005737">
    <property type="term" value="C:cytoplasm"/>
    <property type="evidence" value="ECO:0007669"/>
    <property type="project" value="UniProtKB-SubCell"/>
</dbReference>
<dbReference type="EMBL" id="VEVO01005663">
    <property type="protein sequence ID" value="KAF0021521.1"/>
    <property type="molecule type" value="Genomic_DNA"/>
</dbReference>
<keyword evidence="3" id="KW-0963">Cytoplasm</keyword>
<organism evidence="6 7">
    <name type="scientific">Scophthalmus maximus</name>
    <name type="common">Turbot</name>
    <name type="synonym">Psetta maxima</name>
    <dbReference type="NCBI Taxonomy" id="52904"/>
    <lineage>
        <taxon>Eukaryota</taxon>
        <taxon>Metazoa</taxon>
        <taxon>Chordata</taxon>
        <taxon>Craniata</taxon>
        <taxon>Vertebrata</taxon>
        <taxon>Euteleostomi</taxon>
        <taxon>Actinopterygii</taxon>
        <taxon>Neopterygii</taxon>
        <taxon>Teleostei</taxon>
        <taxon>Neoteleostei</taxon>
        <taxon>Acanthomorphata</taxon>
        <taxon>Carangaria</taxon>
        <taxon>Pleuronectiformes</taxon>
        <taxon>Pleuronectoidei</taxon>
        <taxon>Scophthalmidae</taxon>
        <taxon>Scophthalmus</taxon>
    </lineage>
</organism>
<dbReference type="PANTHER" id="PTHR46184:SF3">
    <property type="entry name" value="UNCONVENTIONAL MYOSIN-IXA"/>
    <property type="match status" value="1"/>
</dbReference>
<comment type="subcellular location">
    <subcellularLocation>
        <location evidence="2">Cytoplasm</location>
    </subcellularLocation>
    <subcellularLocation>
        <location evidence="1">Membrane</location>
    </subcellularLocation>
</comment>
<sequence>MQQEERILTEQIESLQKEKEELTYEMLILEPRVSDDETPESEASIGTADSFENITMETKGATCDPAGP</sequence>